<evidence type="ECO:0000313" key="5">
    <source>
        <dbReference type="EMBL" id="MBM9469569.1"/>
    </source>
</evidence>
<dbReference type="SUPFAM" id="SSF53474">
    <property type="entry name" value="alpha/beta-Hydrolases"/>
    <property type="match status" value="1"/>
</dbReference>
<dbReference type="GO" id="GO:0006631">
    <property type="term" value="P:fatty acid metabolic process"/>
    <property type="evidence" value="ECO:0007669"/>
    <property type="project" value="TreeGrafter"/>
</dbReference>
<reference evidence="5" key="1">
    <citation type="submission" date="2021-01" db="EMBL/GenBank/DDBJ databases">
        <title>YIM 132084 draft genome.</title>
        <authorList>
            <person name="An D."/>
        </authorList>
    </citation>
    <scope>NUCLEOTIDE SEQUENCE</scope>
    <source>
        <strain evidence="5">YIM 132084</strain>
    </source>
</reference>
<dbReference type="InterPro" id="IPR042099">
    <property type="entry name" value="ANL_N_sf"/>
</dbReference>
<evidence type="ECO:0000256" key="2">
    <source>
        <dbReference type="ARBA" id="ARBA00022598"/>
    </source>
</evidence>
<gene>
    <name evidence="5" type="ORF">JL106_19980</name>
</gene>
<dbReference type="InterPro" id="IPR000073">
    <property type="entry name" value="AB_hydrolase_1"/>
</dbReference>
<sequence length="896" mass="94950">MVTRVRPASLPPAGLPGLERAWSRLVRVPGPDGDRTFHVLDSWHGRETEDERPTVTLLCVHGNPTWSYLWRRLLAAAPADWRVIAPDHLGMGFSERPDRARVLAERVDDLDRLTAALGVTGPVVTVAHDWGGIISMGWAHRHRDELAGLVLTNTAVHQPEHVPGPILIRLAHQKMVNRLTCRWTPTFVRATTALSRPALPRAVRSAFALPYRGVDARAAVAEFVADVPFAADHPSRPTLDEISGAMPRLDVPALLLWGPRDPVFGEVHLRDLLGRLPGADLHRYELASHLLAEDAPEYAAAVVDWVTDRVLTAAPTAGAPAPAGPVSTSAPDLAGVFDALDRRRADPSVAVVQLTDDPEQPRSISWAELAARVDRLAAGLRRAGVRDGDRVAMLVPPSIELTVALYAVWRAGGAVVVADKGLGLRGMGRALRGSRIDHLVADVAGLAAAGPMRVPGTRFAVRDLPTPVRRAVRVAHTFAELETADPATLPDRREVTDPDREAAVLFTSGATGPAKGVRYRHRQLGAQLALIRDGYRLTEDDRMVAAFAPFALYGPALGVPSAVPATDVTKPATLTAAALGDAAAAFGDRPATVVFASPAALRTVLATQSAVDSRQRQALASVRLLLSAGAPVPASTLHALRDLLPAAEAHTPYGMTESLPATDIDLAGIDRATEDRAALAGTDGSLDGVCVGRPLPGVEVAVAPLDPAGTPAADLVTDPDRVGELWIRARHIRDRYDGRWVVDHAAAAHPGWHRTGDVGRLDGDGRVWVQGRMVHVLTTPGGPVTPVGAEQRVQDAWAEGRLPGLDRWSPGSVAVVGVGPAGTQQVVVVVGTPGVRRSGVRADTETVDAVRALLADLPVPVAAVLRHPGLPVDVRHNSKIDRVAVAGWAARALAGG</sequence>
<dbReference type="PANTHER" id="PTHR43201:SF5">
    <property type="entry name" value="MEDIUM-CHAIN ACYL-COA LIGASE ACSF2, MITOCHONDRIAL"/>
    <property type="match status" value="1"/>
</dbReference>
<dbReference type="Pfam" id="PF00561">
    <property type="entry name" value="Abhydrolase_1"/>
    <property type="match status" value="1"/>
</dbReference>
<evidence type="ECO:0000256" key="1">
    <source>
        <dbReference type="ARBA" id="ARBA00006432"/>
    </source>
</evidence>
<dbReference type="GO" id="GO:0016787">
    <property type="term" value="F:hydrolase activity"/>
    <property type="evidence" value="ECO:0007669"/>
    <property type="project" value="UniProtKB-KW"/>
</dbReference>
<dbReference type="SUPFAM" id="SSF56801">
    <property type="entry name" value="Acetyl-CoA synthetase-like"/>
    <property type="match status" value="1"/>
</dbReference>
<keyword evidence="2" id="KW-0436">Ligase</keyword>
<proteinExistence type="inferred from homology"/>
<dbReference type="Gene3D" id="3.40.50.12780">
    <property type="entry name" value="N-terminal domain of ligase-like"/>
    <property type="match status" value="1"/>
</dbReference>
<keyword evidence="5" id="KW-0378">Hydrolase</keyword>
<evidence type="ECO:0000313" key="6">
    <source>
        <dbReference type="Proteomes" id="UP000663792"/>
    </source>
</evidence>
<dbReference type="PANTHER" id="PTHR43201">
    <property type="entry name" value="ACYL-COA SYNTHETASE"/>
    <property type="match status" value="1"/>
</dbReference>
<evidence type="ECO:0000259" key="4">
    <source>
        <dbReference type="Pfam" id="PF00561"/>
    </source>
</evidence>
<comment type="caution">
    <text evidence="5">The sequence shown here is derived from an EMBL/GenBank/DDBJ whole genome shotgun (WGS) entry which is preliminary data.</text>
</comment>
<accession>A0A939C3M1</accession>
<dbReference type="Proteomes" id="UP000663792">
    <property type="component" value="Unassembled WGS sequence"/>
</dbReference>
<dbReference type="Gene3D" id="3.40.50.1820">
    <property type="entry name" value="alpha/beta hydrolase"/>
    <property type="match status" value="1"/>
</dbReference>
<dbReference type="EMBL" id="JAERWK010000030">
    <property type="protein sequence ID" value="MBM9469569.1"/>
    <property type="molecule type" value="Genomic_DNA"/>
</dbReference>
<protein>
    <submittedName>
        <fullName evidence="5">Alpha/beta fold hydrolase</fullName>
    </submittedName>
</protein>
<dbReference type="GO" id="GO:0031956">
    <property type="term" value="F:medium-chain fatty acid-CoA ligase activity"/>
    <property type="evidence" value="ECO:0007669"/>
    <property type="project" value="TreeGrafter"/>
</dbReference>
<dbReference type="InterPro" id="IPR029058">
    <property type="entry name" value="AB_hydrolase_fold"/>
</dbReference>
<feature type="domain" description="AB hydrolase-1" evidence="4">
    <location>
        <begin position="56"/>
        <end position="295"/>
    </location>
</feature>
<feature type="domain" description="AMP-dependent synthetase/ligase" evidence="3">
    <location>
        <begin position="350"/>
        <end position="732"/>
    </location>
</feature>
<keyword evidence="6" id="KW-1185">Reference proteome</keyword>
<organism evidence="5 6">
    <name type="scientific">Nakamurella leprariae</name>
    <dbReference type="NCBI Taxonomy" id="2803911"/>
    <lineage>
        <taxon>Bacteria</taxon>
        <taxon>Bacillati</taxon>
        <taxon>Actinomycetota</taxon>
        <taxon>Actinomycetes</taxon>
        <taxon>Nakamurellales</taxon>
        <taxon>Nakamurellaceae</taxon>
        <taxon>Nakamurella</taxon>
    </lineage>
</organism>
<evidence type="ECO:0000259" key="3">
    <source>
        <dbReference type="Pfam" id="PF00501"/>
    </source>
</evidence>
<dbReference type="AlphaFoldDB" id="A0A939C3M1"/>
<comment type="similarity">
    <text evidence="1">Belongs to the ATP-dependent AMP-binding enzyme family.</text>
</comment>
<dbReference type="Pfam" id="PF00501">
    <property type="entry name" value="AMP-binding"/>
    <property type="match status" value="1"/>
</dbReference>
<name>A0A939C3M1_9ACTN</name>
<dbReference type="InterPro" id="IPR000873">
    <property type="entry name" value="AMP-dep_synth/lig_dom"/>
</dbReference>